<dbReference type="EMBL" id="JAGYPM010000003">
    <property type="protein sequence ID" value="MBS4191440.1"/>
    <property type="molecule type" value="Genomic_DNA"/>
</dbReference>
<keyword evidence="11" id="KW-0460">Magnesium</keyword>
<evidence type="ECO:0000256" key="10">
    <source>
        <dbReference type="ARBA" id="ARBA00048567"/>
    </source>
</evidence>
<keyword evidence="5 11" id="KW-0808">Transferase</keyword>
<comment type="cofactor">
    <cofactor evidence="11">
        <name>Mg(2+)</name>
        <dbReference type="ChEBI" id="CHEBI:18420"/>
    </cofactor>
    <text evidence="11">Binds 1 Mg(2+) ion per subunit.</text>
</comment>
<feature type="binding site" evidence="11">
    <location>
        <position position="56"/>
    </location>
    <ligand>
        <name>substrate</name>
    </ligand>
</feature>
<dbReference type="SUPFAM" id="SSF52540">
    <property type="entry name" value="P-loop containing nucleoside triphosphate hydrolases"/>
    <property type="match status" value="1"/>
</dbReference>
<dbReference type="GO" id="GO:0016301">
    <property type="term" value="F:kinase activity"/>
    <property type="evidence" value="ECO:0007669"/>
    <property type="project" value="UniProtKB-KW"/>
</dbReference>
<feature type="binding site" evidence="11">
    <location>
        <position position="38"/>
    </location>
    <ligand>
        <name>Mg(2+)</name>
        <dbReference type="ChEBI" id="CHEBI:18420"/>
    </ligand>
</feature>
<dbReference type="InterPro" id="IPR000623">
    <property type="entry name" value="Shikimate_kinase/TSH1"/>
</dbReference>
<comment type="caution">
    <text evidence="11">Lacks conserved residue(s) required for the propagation of feature annotation.</text>
</comment>
<feature type="binding site" evidence="11">
    <location>
        <position position="159"/>
    </location>
    <ligand>
        <name>substrate</name>
    </ligand>
</feature>
<keyword evidence="7 11" id="KW-0418">Kinase</keyword>
<dbReference type="Proteomes" id="UP000681027">
    <property type="component" value="Unassembled WGS sequence"/>
</dbReference>
<keyword evidence="11" id="KW-0479">Metal-binding</keyword>
<feature type="binding site" evidence="11">
    <location>
        <position position="141"/>
    </location>
    <ligand>
        <name>ATP</name>
        <dbReference type="ChEBI" id="CHEBI:30616"/>
    </ligand>
</feature>
<evidence type="ECO:0000256" key="3">
    <source>
        <dbReference type="ARBA" id="ARBA00012154"/>
    </source>
</evidence>
<comment type="similarity">
    <text evidence="2 11">Belongs to the shikimate kinase family.</text>
</comment>
<evidence type="ECO:0000256" key="5">
    <source>
        <dbReference type="ARBA" id="ARBA00022679"/>
    </source>
</evidence>
<reference evidence="12 13" key="1">
    <citation type="submission" date="2021-05" db="EMBL/GenBank/DDBJ databases">
        <title>Novel Bacillus species.</title>
        <authorList>
            <person name="Liu G."/>
        </authorList>
    </citation>
    <scope>NUCLEOTIDE SEQUENCE [LARGE SCALE GENOMIC DNA]</scope>
    <source>
        <strain evidence="12 13">FJAT-49705</strain>
    </source>
</reference>
<dbReference type="Gene3D" id="3.40.50.300">
    <property type="entry name" value="P-loop containing nucleotide triphosphate hydrolases"/>
    <property type="match status" value="1"/>
</dbReference>
<keyword evidence="9 11" id="KW-0057">Aromatic amino acid biosynthesis</keyword>
<dbReference type="PRINTS" id="PR01100">
    <property type="entry name" value="SHIKIMTKNASE"/>
</dbReference>
<dbReference type="EC" id="2.7.1.71" evidence="3 11"/>
<keyword evidence="13" id="KW-1185">Reference proteome</keyword>
<dbReference type="InterPro" id="IPR023000">
    <property type="entry name" value="Shikimate_kinase_CS"/>
</dbReference>
<dbReference type="PANTHER" id="PTHR21087">
    <property type="entry name" value="SHIKIMATE KINASE"/>
    <property type="match status" value="1"/>
</dbReference>
<evidence type="ECO:0000313" key="13">
    <source>
        <dbReference type="Proteomes" id="UP000681027"/>
    </source>
</evidence>
<evidence type="ECO:0000256" key="9">
    <source>
        <dbReference type="ARBA" id="ARBA00023141"/>
    </source>
</evidence>
<comment type="catalytic activity">
    <reaction evidence="10 11">
        <text>shikimate + ATP = 3-phosphoshikimate + ADP + H(+)</text>
        <dbReference type="Rhea" id="RHEA:13121"/>
        <dbReference type="ChEBI" id="CHEBI:15378"/>
        <dbReference type="ChEBI" id="CHEBI:30616"/>
        <dbReference type="ChEBI" id="CHEBI:36208"/>
        <dbReference type="ChEBI" id="CHEBI:145989"/>
        <dbReference type="ChEBI" id="CHEBI:456216"/>
        <dbReference type="EC" id="2.7.1.71"/>
    </reaction>
</comment>
<dbReference type="Pfam" id="PF01202">
    <property type="entry name" value="SKI"/>
    <property type="match status" value="1"/>
</dbReference>
<evidence type="ECO:0000256" key="2">
    <source>
        <dbReference type="ARBA" id="ARBA00006997"/>
    </source>
</evidence>
<dbReference type="PANTHER" id="PTHR21087:SF16">
    <property type="entry name" value="SHIKIMATE KINASE 1, CHLOROPLASTIC"/>
    <property type="match status" value="1"/>
</dbReference>
<dbReference type="CDD" id="cd00464">
    <property type="entry name" value="SK"/>
    <property type="match status" value="1"/>
</dbReference>
<evidence type="ECO:0000256" key="8">
    <source>
        <dbReference type="ARBA" id="ARBA00022840"/>
    </source>
</evidence>
<dbReference type="RefSeq" id="WP_213102873.1">
    <property type="nucleotide sequence ID" value="NZ_JAGYPM010000003.1"/>
</dbReference>
<evidence type="ECO:0000256" key="7">
    <source>
        <dbReference type="ARBA" id="ARBA00022777"/>
    </source>
</evidence>
<comment type="subcellular location">
    <subcellularLocation>
        <location evidence="11">Cytoplasm</location>
    </subcellularLocation>
</comment>
<evidence type="ECO:0000256" key="11">
    <source>
        <dbReference type="HAMAP-Rule" id="MF_00109"/>
    </source>
</evidence>
<comment type="function">
    <text evidence="11">Catalyzes the specific phosphorylation of the 3-hydroxyl group of shikimic acid using ATP as a cosubstrate.</text>
</comment>
<dbReference type="HAMAP" id="MF_00109">
    <property type="entry name" value="Shikimate_kinase"/>
    <property type="match status" value="1"/>
</dbReference>
<protein>
    <recommendedName>
        <fullName evidence="3 11">Shikimate kinase</fullName>
        <shortName evidence="11">SK</shortName>
        <ecNumber evidence="3 11">2.7.1.71</ecNumber>
    </recommendedName>
</protein>
<dbReference type="InterPro" id="IPR031322">
    <property type="entry name" value="Shikimate/glucono_kinase"/>
</dbReference>
<evidence type="ECO:0000313" key="12">
    <source>
        <dbReference type="EMBL" id="MBS4191440.1"/>
    </source>
</evidence>
<evidence type="ECO:0000256" key="6">
    <source>
        <dbReference type="ARBA" id="ARBA00022741"/>
    </source>
</evidence>
<feature type="binding site" evidence="11">
    <location>
        <position position="102"/>
    </location>
    <ligand>
        <name>substrate</name>
    </ligand>
</feature>
<keyword evidence="6 11" id="KW-0547">Nucleotide-binding</keyword>
<keyword evidence="8 11" id="KW-0067">ATP-binding</keyword>
<evidence type="ECO:0000256" key="1">
    <source>
        <dbReference type="ARBA" id="ARBA00004842"/>
    </source>
</evidence>
<feature type="binding site" evidence="11">
    <location>
        <position position="80"/>
    </location>
    <ligand>
        <name>substrate</name>
    </ligand>
</feature>
<gene>
    <name evidence="11" type="primary">aroK</name>
    <name evidence="12" type="ORF">KHA94_14720</name>
</gene>
<accession>A0ABS5NUD7</accession>
<keyword evidence="11" id="KW-0963">Cytoplasm</keyword>
<name>A0ABS5NUD7_9BACI</name>
<proteinExistence type="inferred from homology"/>
<comment type="pathway">
    <text evidence="1 11">Metabolic intermediate biosynthesis; chorismate biosynthesis; chorismate from D-erythrose 4-phosphate and phosphoenolpyruvate: step 5/7.</text>
</comment>
<keyword evidence="4 11" id="KW-0028">Amino-acid biosynthesis</keyword>
<sequence length="193" mass="22258">MSSYSFIYIGGYRVLSNHKIPLKGKSIVFIGFMGVGKTTIGELVANKLNRDFIDTDVEIEKEYQMPITQIFTTLGEEHFRKKEKDFITKLCQEPFLVISLGGGAFLQEEIRNICIDNFIVIYLHLPWDSWKNRIPLIIESRPVLQGKSLGEIEEIFNKRQEVYSKHHFKIECENLSAEEISAEILESLKNIKG</sequence>
<organism evidence="12 13">
    <name type="scientific">Cytobacillus citreus</name>
    <dbReference type="NCBI Taxonomy" id="2833586"/>
    <lineage>
        <taxon>Bacteria</taxon>
        <taxon>Bacillati</taxon>
        <taxon>Bacillota</taxon>
        <taxon>Bacilli</taxon>
        <taxon>Bacillales</taxon>
        <taxon>Bacillaceae</taxon>
        <taxon>Cytobacillus</taxon>
    </lineage>
</organism>
<comment type="caution">
    <text evidence="12">The sequence shown here is derived from an EMBL/GenBank/DDBJ whole genome shotgun (WGS) entry which is preliminary data.</text>
</comment>
<feature type="binding site" evidence="11">
    <location>
        <begin position="34"/>
        <end position="39"/>
    </location>
    <ligand>
        <name>ATP</name>
        <dbReference type="ChEBI" id="CHEBI:30616"/>
    </ligand>
</feature>
<dbReference type="PROSITE" id="PS01128">
    <property type="entry name" value="SHIKIMATE_KINASE"/>
    <property type="match status" value="1"/>
</dbReference>
<dbReference type="InterPro" id="IPR027417">
    <property type="entry name" value="P-loop_NTPase"/>
</dbReference>
<comment type="subunit">
    <text evidence="11">Monomer.</text>
</comment>
<evidence type="ECO:0000256" key="4">
    <source>
        <dbReference type="ARBA" id="ARBA00022605"/>
    </source>
</evidence>